<evidence type="ECO:0000313" key="10">
    <source>
        <dbReference type="EMBL" id="PJE34694.1"/>
    </source>
</evidence>
<keyword evidence="3" id="KW-1003">Cell membrane</keyword>
<keyword evidence="6 7" id="KW-0472">Membrane</keyword>
<comment type="subcellular location">
    <subcellularLocation>
        <location evidence="1">Cell membrane</location>
        <topology evidence="1">Single-pass membrane protein</topology>
    </subcellularLocation>
</comment>
<dbReference type="InterPro" id="IPR025713">
    <property type="entry name" value="MotB-like_N_dom"/>
</dbReference>
<dbReference type="Gene3D" id="3.30.1330.60">
    <property type="entry name" value="OmpA-like domain"/>
    <property type="match status" value="1"/>
</dbReference>
<evidence type="ECO:0000256" key="7">
    <source>
        <dbReference type="PROSITE-ProRule" id="PRU00473"/>
    </source>
</evidence>
<dbReference type="InterPro" id="IPR050330">
    <property type="entry name" value="Bact_OuterMem_StrucFunc"/>
</dbReference>
<dbReference type="GO" id="GO:0005886">
    <property type="term" value="C:plasma membrane"/>
    <property type="evidence" value="ECO:0007669"/>
    <property type="project" value="UniProtKB-SubCell"/>
</dbReference>
<dbReference type="CDD" id="cd07185">
    <property type="entry name" value="OmpA_C-like"/>
    <property type="match status" value="1"/>
</dbReference>
<dbReference type="Pfam" id="PF00691">
    <property type="entry name" value="OmpA"/>
    <property type="match status" value="1"/>
</dbReference>
<feature type="compositionally biased region" description="Low complexity" evidence="8">
    <location>
        <begin position="172"/>
        <end position="188"/>
    </location>
</feature>
<dbReference type="AlphaFoldDB" id="A0A2M8IVZ7"/>
<evidence type="ECO:0000256" key="5">
    <source>
        <dbReference type="ARBA" id="ARBA00022989"/>
    </source>
</evidence>
<protein>
    <submittedName>
        <fullName evidence="10">Chemotaxis protein MotB</fullName>
    </submittedName>
</protein>
<dbReference type="Pfam" id="PF13677">
    <property type="entry name" value="MotB_plug"/>
    <property type="match status" value="1"/>
</dbReference>
<dbReference type="SUPFAM" id="SSF103088">
    <property type="entry name" value="OmpA-like"/>
    <property type="match status" value="1"/>
</dbReference>
<reference evidence="10 11" key="1">
    <citation type="journal article" date="2018" name="Int. J. Syst. Evol. Microbiol.">
        <title>Pseudooceanicola lipolyticus sp. nov., a marine alphaproteobacterium, reclassification of Oceanicola flagellatus as Pseudooceanicola flagellatus comb. nov. and emended description of the genus Pseudooceanicola.</title>
        <authorList>
            <person name="Huang M.-M."/>
            <person name="Guo L.-L."/>
            <person name="Wu Y.-H."/>
            <person name="Lai Q.-L."/>
            <person name="Shao Z.-Z."/>
            <person name="Wang C.-S."/>
            <person name="Wu M."/>
            <person name="Xu X.-W."/>
        </authorList>
    </citation>
    <scope>NUCLEOTIDE SEQUENCE [LARGE SCALE GENOMIC DNA]</scope>
    <source>
        <strain evidence="10 11">157</strain>
    </source>
</reference>
<organism evidence="10 11">
    <name type="scientific">Pseudooceanicola lipolyticus</name>
    <dbReference type="NCBI Taxonomy" id="2029104"/>
    <lineage>
        <taxon>Bacteria</taxon>
        <taxon>Pseudomonadati</taxon>
        <taxon>Pseudomonadota</taxon>
        <taxon>Alphaproteobacteria</taxon>
        <taxon>Rhodobacterales</taxon>
        <taxon>Paracoccaceae</taxon>
        <taxon>Pseudooceanicola</taxon>
    </lineage>
</organism>
<dbReference type="EMBL" id="PGTB01000150">
    <property type="protein sequence ID" value="PJE34694.1"/>
    <property type="molecule type" value="Genomic_DNA"/>
</dbReference>
<dbReference type="RefSeq" id="WP_100164347.1">
    <property type="nucleotide sequence ID" value="NZ_PGTB01000150.1"/>
</dbReference>
<evidence type="ECO:0000313" key="11">
    <source>
        <dbReference type="Proteomes" id="UP000231553"/>
    </source>
</evidence>
<keyword evidence="5" id="KW-1133">Transmembrane helix</keyword>
<dbReference type="InterPro" id="IPR036737">
    <property type="entry name" value="OmpA-like_sf"/>
</dbReference>
<feature type="domain" description="OmpA-like" evidence="9">
    <location>
        <begin position="233"/>
        <end position="352"/>
    </location>
</feature>
<accession>A0A2M8IVZ7</accession>
<dbReference type="InterPro" id="IPR006665">
    <property type="entry name" value="OmpA-like"/>
</dbReference>
<evidence type="ECO:0000256" key="2">
    <source>
        <dbReference type="ARBA" id="ARBA00008914"/>
    </source>
</evidence>
<evidence type="ECO:0000259" key="9">
    <source>
        <dbReference type="PROSITE" id="PS51123"/>
    </source>
</evidence>
<dbReference type="PROSITE" id="PS51123">
    <property type="entry name" value="OMPA_2"/>
    <property type="match status" value="1"/>
</dbReference>
<proteinExistence type="inferred from homology"/>
<comment type="similarity">
    <text evidence="2">Belongs to the MotB family.</text>
</comment>
<evidence type="ECO:0000256" key="8">
    <source>
        <dbReference type="SAM" id="MobiDB-lite"/>
    </source>
</evidence>
<feature type="region of interest" description="Disordered" evidence="8">
    <location>
        <begin position="68"/>
        <end position="111"/>
    </location>
</feature>
<name>A0A2M8IVZ7_9RHOB</name>
<dbReference type="OrthoDB" id="7170686at2"/>
<evidence type="ECO:0000256" key="3">
    <source>
        <dbReference type="ARBA" id="ARBA00022475"/>
    </source>
</evidence>
<evidence type="ECO:0000256" key="1">
    <source>
        <dbReference type="ARBA" id="ARBA00004162"/>
    </source>
</evidence>
<evidence type="ECO:0000256" key="6">
    <source>
        <dbReference type="ARBA" id="ARBA00023136"/>
    </source>
</evidence>
<evidence type="ECO:0000256" key="4">
    <source>
        <dbReference type="ARBA" id="ARBA00022692"/>
    </source>
</evidence>
<keyword evidence="11" id="KW-1185">Reference proteome</keyword>
<sequence>MATNEPIIIKRVEEDGEGGHHGGGWKVAYADFMTAMMAFFLLLWILAASDEEKLRGLADYFTPSLSDQGGRGDGILEGSVLGPDGVLSGTDGPRSEVQLPSFGQENPLSVFDSRLKDDRTQVVIEYEPAPAAAADGSGGTERTQGAGGSMPYDSTVPAAGESEVQTEGEPGELSAELQQQLQQELQEQQEQEREARETQLEALEQEIARAIDARPDLQDLLGNIRFVRTPEGLNVQILDQEGRSMFGLGSSRIEDHTRELIEIIGRAISEMPYPVNIAGHTDSLPFSRESGYSNWELSADRANATRRILVGTGVSPARIERISGLADTVPLTPETPDAPQNRRIDILLVYPDPALVQ</sequence>
<dbReference type="PANTHER" id="PTHR30329:SF21">
    <property type="entry name" value="LIPOPROTEIN YIAD-RELATED"/>
    <property type="match status" value="1"/>
</dbReference>
<comment type="caution">
    <text evidence="10">The sequence shown here is derived from an EMBL/GenBank/DDBJ whole genome shotgun (WGS) entry which is preliminary data.</text>
</comment>
<dbReference type="PANTHER" id="PTHR30329">
    <property type="entry name" value="STATOR ELEMENT OF FLAGELLAR MOTOR COMPLEX"/>
    <property type="match status" value="1"/>
</dbReference>
<dbReference type="Proteomes" id="UP000231553">
    <property type="component" value="Unassembled WGS sequence"/>
</dbReference>
<gene>
    <name evidence="10" type="ORF">CVM52_20955</name>
</gene>
<keyword evidence="4" id="KW-0812">Transmembrane</keyword>
<feature type="region of interest" description="Disordered" evidence="8">
    <location>
        <begin position="126"/>
        <end position="197"/>
    </location>
</feature>